<dbReference type="Proteomes" id="UP001155040">
    <property type="component" value="Unassembled WGS sequence"/>
</dbReference>
<evidence type="ECO:0000313" key="2">
    <source>
        <dbReference type="Proteomes" id="UP001155040"/>
    </source>
</evidence>
<evidence type="ECO:0000313" key="1">
    <source>
        <dbReference type="EMBL" id="MCS4034960.1"/>
    </source>
</evidence>
<name>A0A9X2Z8R3_9BACT</name>
<feature type="non-terminal residue" evidence="1">
    <location>
        <position position="1"/>
    </location>
</feature>
<gene>
    <name evidence="1" type="ORF">GGQ01_000001</name>
</gene>
<dbReference type="AlphaFoldDB" id="A0A9X2Z8R3"/>
<dbReference type="InterPro" id="IPR011249">
    <property type="entry name" value="Metalloenz_LuxS/M16"/>
</dbReference>
<organism evidence="1 2">
    <name type="scientific">Salinibacter ruber</name>
    <dbReference type="NCBI Taxonomy" id="146919"/>
    <lineage>
        <taxon>Bacteria</taxon>
        <taxon>Pseudomonadati</taxon>
        <taxon>Rhodothermota</taxon>
        <taxon>Rhodothermia</taxon>
        <taxon>Rhodothermales</taxon>
        <taxon>Salinibacteraceae</taxon>
        <taxon>Salinibacter</taxon>
    </lineage>
</organism>
<comment type="caution">
    <text evidence="1">The sequence shown here is derived from an EMBL/GenBank/DDBJ whole genome shotgun (WGS) entry which is preliminary data.</text>
</comment>
<dbReference type="EMBL" id="JANUBF010000001">
    <property type="protein sequence ID" value="MCS4034960.1"/>
    <property type="molecule type" value="Genomic_DNA"/>
</dbReference>
<sequence length="56" mass="6392">ELKGDWRSVFRRLGAIEAITVEDVQRVAQNTFRRSNRTVAMIKTTDDEQQPTTAAN</sequence>
<dbReference type="Gene3D" id="3.30.830.10">
    <property type="entry name" value="Metalloenzyme, LuxS/M16 peptidase-like"/>
    <property type="match status" value="1"/>
</dbReference>
<proteinExistence type="predicted"/>
<dbReference type="GO" id="GO:0046872">
    <property type="term" value="F:metal ion binding"/>
    <property type="evidence" value="ECO:0007669"/>
    <property type="project" value="InterPro"/>
</dbReference>
<protein>
    <submittedName>
        <fullName evidence="1">Zn-dependent peptidase</fullName>
    </submittedName>
</protein>
<accession>A0A9X2Z8R3</accession>
<reference evidence="1" key="1">
    <citation type="submission" date="2022-08" db="EMBL/GenBank/DDBJ databases">
        <title>Genomic Encyclopedia of Type Strains, Phase V (KMG-V): Genome sequencing to study the core and pangenomes of soil and plant-associated prokaryotes.</title>
        <authorList>
            <person name="Whitman W."/>
        </authorList>
    </citation>
    <scope>NUCLEOTIDE SEQUENCE</scope>
    <source>
        <strain evidence="1">SP3012</strain>
    </source>
</reference>
<dbReference type="SUPFAM" id="SSF63411">
    <property type="entry name" value="LuxS/MPP-like metallohydrolase"/>
    <property type="match status" value="1"/>
</dbReference>